<evidence type="ECO:0000256" key="1">
    <source>
        <dbReference type="SAM" id="SignalP"/>
    </source>
</evidence>
<dbReference type="AlphaFoldDB" id="A0A4R5CMZ3"/>
<dbReference type="EMBL" id="SMFK01000001">
    <property type="protein sequence ID" value="TDD99743.1"/>
    <property type="molecule type" value="Genomic_DNA"/>
</dbReference>
<dbReference type="InterPro" id="IPR021533">
    <property type="entry name" value="PepSY-like"/>
</dbReference>
<keyword evidence="1" id="KW-0732">Signal</keyword>
<feature type="domain" description="Putative beta-lactamase-inhibitor-like PepSY-like" evidence="2">
    <location>
        <begin position="257"/>
        <end position="318"/>
    </location>
</feature>
<dbReference type="Gene3D" id="3.40.1420.30">
    <property type="match status" value="2"/>
</dbReference>
<proteinExistence type="predicted"/>
<dbReference type="Pfam" id="PF11396">
    <property type="entry name" value="PepSY_like"/>
    <property type="match status" value="3"/>
</dbReference>
<accession>A0A4R5CMZ3</accession>
<evidence type="ECO:0000259" key="2">
    <source>
        <dbReference type="Pfam" id="PF11396"/>
    </source>
</evidence>
<dbReference type="Proteomes" id="UP000295479">
    <property type="component" value="Unassembled WGS sequence"/>
</dbReference>
<organism evidence="3 4">
    <name type="scientific">Flavobacterium cellulosilyticum</name>
    <dbReference type="NCBI Taxonomy" id="2541731"/>
    <lineage>
        <taxon>Bacteria</taxon>
        <taxon>Pseudomonadati</taxon>
        <taxon>Bacteroidota</taxon>
        <taxon>Flavobacteriia</taxon>
        <taxon>Flavobacteriales</taxon>
        <taxon>Flavobacteriaceae</taxon>
        <taxon>Flavobacterium</taxon>
    </lineage>
</organism>
<dbReference type="OrthoDB" id="980012at2"/>
<dbReference type="RefSeq" id="WP_132001233.1">
    <property type="nucleotide sequence ID" value="NZ_SMFK01000001.1"/>
</dbReference>
<gene>
    <name evidence="3" type="ORF">E0F76_03205</name>
</gene>
<protein>
    <recommendedName>
        <fullName evidence="2">Putative beta-lactamase-inhibitor-like PepSY-like domain-containing protein</fullName>
    </recommendedName>
</protein>
<feature type="signal peptide" evidence="1">
    <location>
        <begin position="1"/>
        <end position="26"/>
    </location>
</feature>
<comment type="caution">
    <text evidence="3">The sequence shown here is derived from an EMBL/GenBank/DDBJ whole genome shotgun (WGS) entry which is preliminary data.</text>
</comment>
<reference evidence="3 4" key="1">
    <citation type="submission" date="2019-03" db="EMBL/GenBank/DDBJ databases">
        <title>Flavobacterium AR-3-4 sp. nov. isolated from arctic soil.</title>
        <authorList>
            <person name="Chaudhary D.K."/>
        </authorList>
    </citation>
    <scope>NUCLEOTIDE SEQUENCE [LARGE SCALE GENOMIC DNA]</scope>
    <source>
        <strain evidence="3 4">AR-3-4</strain>
    </source>
</reference>
<evidence type="ECO:0000313" key="3">
    <source>
        <dbReference type="EMBL" id="TDD99743.1"/>
    </source>
</evidence>
<dbReference type="PROSITE" id="PS51257">
    <property type="entry name" value="PROKAR_LIPOPROTEIN"/>
    <property type="match status" value="1"/>
</dbReference>
<feature type="chain" id="PRO_5020760887" description="Putative beta-lactamase-inhibitor-like PepSY-like domain-containing protein" evidence="1">
    <location>
        <begin position="27"/>
        <end position="396"/>
    </location>
</feature>
<feature type="domain" description="Putative beta-lactamase-inhibitor-like PepSY-like" evidence="2">
    <location>
        <begin position="36"/>
        <end position="77"/>
    </location>
</feature>
<evidence type="ECO:0000313" key="4">
    <source>
        <dbReference type="Proteomes" id="UP000295479"/>
    </source>
</evidence>
<sequence>MKNNLKSLFALALSCVLFSCTNNDPASTSANTTALNSSYEVVSAAALPSTISSYIASKYAGSTTTEVNLNSDGSYVTYVSLAPGTTSKTSIVIIKLKFTAKGALVSTKTDTTVAIADLLPAIKTYIETNYVGATTVAAHSESDGSFDVFIKAADGSKIKLEFTADGTFVSAHVFKLHGNHNHNHGDHQTPVAIADLAASITTYISTTYTGATITSAHKESDGSFDVLITTAAGANLNLNFSAAGDFVSVSSNGNNHSNHETSIEITSLLADITTYITTNYAGATITSAEKDWNGGFEVHITTAAGVRLELNFSSIGAFVVGSDSNNNHGPEMMAVIVKDLIANIKTYITTNYPGAIITEAHLESDGSYDIYITKTSGTKLKLSFTIAGLFVSVKNS</sequence>
<feature type="domain" description="Putative beta-lactamase-inhibitor-like PepSY-like" evidence="2">
    <location>
        <begin position="95"/>
        <end position="168"/>
    </location>
</feature>
<keyword evidence="4" id="KW-1185">Reference proteome</keyword>
<name>A0A4R5CMZ3_9FLAO</name>
<dbReference type="SUPFAM" id="SSF160574">
    <property type="entry name" value="BT0923-like"/>
    <property type="match status" value="3"/>
</dbReference>